<feature type="transmembrane region" description="Helical" evidence="1">
    <location>
        <begin position="12"/>
        <end position="37"/>
    </location>
</feature>
<accession>A0A1G1WTE5</accession>
<comment type="caution">
    <text evidence="2">The sequence shown here is derived from an EMBL/GenBank/DDBJ whole genome shotgun (WGS) entry which is preliminary data.</text>
</comment>
<dbReference type="AlphaFoldDB" id="A0A1G1WTE5"/>
<evidence type="ECO:0000313" key="3">
    <source>
        <dbReference type="Proteomes" id="UP000177718"/>
    </source>
</evidence>
<keyword evidence="1" id="KW-0812">Transmembrane</keyword>
<organism evidence="2 3">
    <name type="scientific">Candidatus Woykebacteria bacterium RIFCSPLOWO2_01_FULL_43_14</name>
    <dbReference type="NCBI Taxonomy" id="1802605"/>
    <lineage>
        <taxon>Bacteria</taxon>
        <taxon>Candidatus Woykeibacteriota</taxon>
    </lineage>
</organism>
<evidence type="ECO:0000256" key="1">
    <source>
        <dbReference type="SAM" id="Phobius"/>
    </source>
</evidence>
<name>A0A1G1WTE5_9BACT</name>
<sequence length="126" mass="13298">MKVKAGLGKYAYPIVVILAPYLGTLHPLITLVILLALGVRAPKVASQSASGLMAHLVGVFALAIYLIAFGGNSGWVLYVVNNLGVIVSLWLLSLVGTIFAVAKSCGLSWKGLLEAWERSGEFLGDD</sequence>
<dbReference type="STRING" id="1802605.A3A61_01880"/>
<feature type="transmembrane region" description="Helical" evidence="1">
    <location>
        <begin position="49"/>
        <end position="69"/>
    </location>
</feature>
<keyword evidence="1" id="KW-1133">Transmembrane helix</keyword>
<gene>
    <name evidence="2" type="ORF">A3A61_01880</name>
</gene>
<dbReference type="EMBL" id="MHDB01000039">
    <property type="protein sequence ID" value="OGY30973.1"/>
    <property type="molecule type" value="Genomic_DNA"/>
</dbReference>
<proteinExistence type="predicted"/>
<keyword evidence="1" id="KW-0472">Membrane</keyword>
<protein>
    <submittedName>
        <fullName evidence="2">Uncharacterized protein</fullName>
    </submittedName>
</protein>
<reference evidence="2 3" key="1">
    <citation type="journal article" date="2016" name="Nat. Commun.">
        <title>Thousands of microbial genomes shed light on interconnected biogeochemical processes in an aquifer system.</title>
        <authorList>
            <person name="Anantharaman K."/>
            <person name="Brown C.T."/>
            <person name="Hug L.A."/>
            <person name="Sharon I."/>
            <person name="Castelle C.J."/>
            <person name="Probst A.J."/>
            <person name="Thomas B.C."/>
            <person name="Singh A."/>
            <person name="Wilkins M.J."/>
            <person name="Karaoz U."/>
            <person name="Brodie E.L."/>
            <person name="Williams K.H."/>
            <person name="Hubbard S.S."/>
            <person name="Banfield J.F."/>
        </authorList>
    </citation>
    <scope>NUCLEOTIDE SEQUENCE [LARGE SCALE GENOMIC DNA]</scope>
</reference>
<feature type="transmembrane region" description="Helical" evidence="1">
    <location>
        <begin position="75"/>
        <end position="102"/>
    </location>
</feature>
<evidence type="ECO:0000313" key="2">
    <source>
        <dbReference type="EMBL" id="OGY30973.1"/>
    </source>
</evidence>
<dbReference type="Proteomes" id="UP000177718">
    <property type="component" value="Unassembled WGS sequence"/>
</dbReference>